<dbReference type="PANTHER" id="PTHR30255:SF2">
    <property type="entry name" value="SINGLE-STRANDED-DNA-SPECIFIC EXONUCLEASE RECJ"/>
    <property type="match status" value="1"/>
</dbReference>
<name>A0A1G2HSF1_9BACT</name>
<dbReference type="Gene3D" id="3.90.1640.30">
    <property type="match status" value="1"/>
</dbReference>
<accession>A0A1G2HSF1</accession>
<gene>
    <name evidence="3" type="ORF">A3D34_03065</name>
</gene>
<evidence type="ECO:0000259" key="2">
    <source>
        <dbReference type="Pfam" id="PF02272"/>
    </source>
</evidence>
<dbReference type="GO" id="GO:0003676">
    <property type="term" value="F:nucleic acid binding"/>
    <property type="evidence" value="ECO:0007669"/>
    <property type="project" value="InterPro"/>
</dbReference>
<sequence>MNNIKIKNIEKVAERITRAVKNKERIILYGDSDMDGICSVVILEEAIKNLGGDVFLVVFPDRENDGYGINLRALDFLKKEAPALFITLDLGIGNIKEVEMANAIGFEVIIIDHHEILNRIPNASLVIDPKQEGDNSKLTHLANVGVTFKLCEEMLQANLSLNVKNNFLELVALATISDMVAQIGDNKIFIEEGLRSLKNTFRPGLRAFLHILGEGEVVSGGFLKIISSLNAAESQDFKNESYELLTSSSDKKCMELAQKLIDKTNYKQQIIKNIVQEMEKRIAQKPNEAIIFEGDPAWKLTLAGPVASIIAAKYQKPTFIYKKMDNESCGSVRSLKEGENSVDAMKSCADILVTYGGHPKASGFRVKNENIEEFKERLNKYFKK</sequence>
<dbReference type="AlphaFoldDB" id="A0A1G2HSF1"/>
<protein>
    <recommendedName>
        <fullName evidence="5">Single-stranded-DNA-specific exonuclease RecJ</fullName>
    </recommendedName>
</protein>
<proteinExistence type="predicted"/>
<dbReference type="InterPro" id="IPR038763">
    <property type="entry name" value="DHH_sf"/>
</dbReference>
<evidence type="ECO:0000313" key="3">
    <source>
        <dbReference type="EMBL" id="OGZ65472.1"/>
    </source>
</evidence>
<feature type="domain" description="DDH" evidence="1">
    <location>
        <begin position="25"/>
        <end position="175"/>
    </location>
</feature>
<dbReference type="EMBL" id="MHOQ01000044">
    <property type="protein sequence ID" value="OGZ65472.1"/>
    <property type="molecule type" value="Genomic_DNA"/>
</dbReference>
<reference evidence="3 4" key="1">
    <citation type="journal article" date="2016" name="Nat. Commun.">
        <title>Thousands of microbial genomes shed light on interconnected biogeochemical processes in an aquifer system.</title>
        <authorList>
            <person name="Anantharaman K."/>
            <person name="Brown C.T."/>
            <person name="Hug L.A."/>
            <person name="Sharon I."/>
            <person name="Castelle C.J."/>
            <person name="Probst A.J."/>
            <person name="Thomas B.C."/>
            <person name="Singh A."/>
            <person name="Wilkins M.J."/>
            <person name="Karaoz U."/>
            <person name="Brodie E.L."/>
            <person name="Williams K.H."/>
            <person name="Hubbard S.S."/>
            <person name="Banfield J.F."/>
        </authorList>
    </citation>
    <scope>NUCLEOTIDE SEQUENCE [LARGE SCALE GENOMIC DNA]</scope>
</reference>
<dbReference type="Pfam" id="PF02272">
    <property type="entry name" value="DHHA1"/>
    <property type="match status" value="1"/>
</dbReference>
<evidence type="ECO:0008006" key="5">
    <source>
        <dbReference type="Google" id="ProtNLM"/>
    </source>
</evidence>
<evidence type="ECO:0000259" key="1">
    <source>
        <dbReference type="Pfam" id="PF01368"/>
    </source>
</evidence>
<comment type="caution">
    <text evidence="3">The sequence shown here is derived from an EMBL/GenBank/DDBJ whole genome shotgun (WGS) entry which is preliminary data.</text>
</comment>
<dbReference type="Gene3D" id="3.10.310.30">
    <property type="match status" value="1"/>
</dbReference>
<dbReference type="SUPFAM" id="SSF64182">
    <property type="entry name" value="DHH phosphoesterases"/>
    <property type="match status" value="1"/>
</dbReference>
<evidence type="ECO:0000313" key="4">
    <source>
        <dbReference type="Proteomes" id="UP000179183"/>
    </source>
</evidence>
<dbReference type="InterPro" id="IPR003156">
    <property type="entry name" value="DHHA1_dom"/>
</dbReference>
<organism evidence="3 4">
    <name type="scientific">Candidatus Staskawiczbacteria bacterium RIFCSPHIGHO2_02_FULL_33_16</name>
    <dbReference type="NCBI Taxonomy" id="1802204"/>
    <lineage>
        <taxon>Bacteria</taxon>
        <taxon>Candidatus Staskawicziibacteriota</taxon>
    </lineage>
</organism>
<dbReference type="PANTHER" id="PTHR30255">
    <property type="entry name" value="SINGLE-STRANDED-DNA-SPECIFIC EXONUCLEASE RECJ"/>
    <property type="match status" value="1"/>
</dbReference>
<dbReference type="InterPro" id="IPR051673">
    <property type="entry name" value="SSDNA_exonuclease_RecJ"/>
</dbReference>
<dbReference type="Proteomes" id="UP000179183">
    <property type="component" value="Unassembled WGS sequence"/>
</dbReference>
<dbReference type="Pfam" id="PF01368">
    <property type="entry name" value="DHH"/>
    <property type="match status" value="1"/>
</dbReference>
<dbReference type="GO" id="GO:0004527">
    <property type="term" value="F:exonuclease activity"/>
    <property type="evidence" value="ECO:0007669"/>
    <property type="project" value="UniProtKB-KW"/>
</dbReference>
<feature type="domain" description="DHHA1" evidence="2">
    <location>
        <begin position="298"/>
        <end position="384"/>
    </location>
</feature>
<dbReference type="InterPro" id="IPR001667">
    <property type="entry name" value="DDH_dom"/>
</dbReference>